<evidence type="ECO:0000256" key="2">
    <source>
        <dbReference type="ARBA" id="ARBA00008854"/>
    </source>
</evidence>
<dbReference type="InterPro" id="IPR007156">
    <property type="entry name" value="MamQ_LemA"/>
</dbReference>
<accession>A0AAV2WIQ4</accession>
<evidence type="ECO:0000256" key="1">
    <source>
        <dbReference type="ARBA" id="ARBA00004167"/>
    </source>
</evidence>
<reference evidence="6" key="2">
    <citation type="submission" date="2015-09" db="EMBL/GenBank/DDBJ databases">
        <title>Draft genome sequence of Mycobacterium neoaurum DSM 44074.</title>
        <authorList>
            <person name="Croce O."/>
            <person name="Robert C."/>
            <person name="Raoult D."/>
            <person name="Drancourt M."/>
        </authorList>
    </citation>
    <scope>NUCLEOTIDE SEQUENCE</scope>
    <source>
        <strain evidence="6">DSM 44074</strain>
    </source>
</reference>
<name>A0AAV2WIQ4_MYCNE</name>
<evidence type="ECO:0000313" key="7">
    <source>
        <dbReference type="Proteomes" id="UP000028864"/>
    </source>
</evidence>
<gene>
    <name evidence="6" type="ORF">BN1047_01981</name>
</gene>
<evidence type="ECO:0000313" key="6">
    <source>
        <dbReference type="EMBL" id="CDQ44105.1"/>
    </source>
</evidence>
<comment type="similarity">
    <text evidence="2">Belongs to the LemA family.</text>
</comment>
<dbReference type="InterPro" id="IPR023353">
    <property type="entry name" value="LemA-like_dom_sf"/>
</dbReference>
<dbReference type="Pfam" id="PF04011">
    <property type="entry name" value="LemA"/>
    <property type="match status" value="1"/>
</dbReference>
<reference evidence="6" key="1">
    <citation type="submission" date="2014-05" db="EMBL/GenBank/DDBJ databases">
        <authorList>
            <person name="Urmite Genomes"/>
        </authorList>
    </citation>
    <scope>NUCLEOTIDE SEQUENCE</scope>
    <source>
        <strain evidence="6">DSM 44074</strain>
    </source>
</reference>
<dbReference type="Proteomes" id="UP000028864">
    <property type="component" value="Unassembled WGS sequence"/>
</dbReference>
<proteinExistence type="inferred from homology"/>
<comment type="subcellular location">
    <subcellularLocation>
        <location evidence="1">Membrane</location>
        <topology evidence="1">Single-pass membrane protein</topology>
    </subcellularLocation>
</comment>
<sequence length="180" mass="19180">MVRAVLVLVLLLAVAVLIVIVVGYNKLKSADLRVAEALSGIDVELTRRASLIPSLVHTVGTFAAHEQAVLDRVARAGAALDAAAGGASVTQRSAAESQLDNAVGRVLALGASYPQLGSSENFLNLQQNLTDTENKLAFARQYYNDAVAGSNRLITTMPWMFIAPIAGVSEREFYQTPRLT</sequence>
<dbReference type="PANTHER" id="PTHR34478:SF2">
    <property type="entry name" value="MEMBRANE PROTEIN"/>
    <property type="match status" value="1"/>
</dbReference>
<organism evidence="6 7">
    <name type="scientific">Mycolicibacterium neoaurum</name>
    <name type="common">Mycobacterium neoaurum</name>
    <dbReference type="NCBI Taxonomy" id="1795"/>
    <lineage>
        <taxon>Bacteria</taxon>
        <taxon>Bacillati</taxon>
        <taxon>Actinomycetota</taxon>
        <taxon>Actinomycetes</taxon>
        <taxon>Mycobacteriales</taxon>
        <taxon>Mycobacteriaceae</taxon>
        <taxon>Mycolicibacterium</taxon>
    </lineage>
</organism>
<keyword evidence="4" id="KW-1133">Transmembrane helix</keyword>
<dbReference type="SUPFAM" id="SSF140478">
    <property type="entry name" value="LemA-like"/>
    <property type="match status" value="1"/>
</dbReference>
<keyword evidence="5" id="KW-0472">Membrane</keyword>
<protein>
    <submittedName>
        <fullName evidence="6">LemA family protein</fullName>
    </submittedName>
</protein>
<dbReference type="EMBL" id="LK021338">
    <property type="protein sequence ID" value="CDQ44105.1"/>
    <property type="molecule type" value="Genomic_DNA"/>
</dbReference>
<dbReference type="GO" id="GO:0016020">
    <property type="term" value="C:membrane"/>
    <property type="evidence" value="ECO:0007669"/>
    <property type="project" value="UniProtKB-SubCell"/>
</dbReference>
<dbReference type="AlphaFoldDB" id="A0AAV2WIQ4"/>
<dbReference type="Gene3D" id="1.20.1440.20">
    <property type="entry name" value="LemA-like domain"/>
    <property type="match status" value="1"/>
</dbReference>
<evidence type="ECO:0000256" key="3">
    <source>
        <dbReference type="ARBA" id="ARBA00022692"/>
    </source>
</evidence>
<evidence type="ECO:0000256" key="4">
    <source>
        <dbReference type="ARBA" id="ARBA00022989"/>
    </source>
</evidence>
<dbReference type="RefSeq" id="WP_030135274.1">
    <property type="nucleotide sequence ID" value="NZ_JAKNRE010000003.1"/>
</dbReference>
<dbReference type="PANTHER" id="PTHR34478">
    <property type="entry name" value="PROTEIN LEMA"/>
    <property type="match status" value="1"/>
</dbReference>
<keyword evidence="3" id="KW-0812">Transmembrane</keyword>
<evidence type="ECO:0000256" key="5">
    <source>
        <dbReference type="ARBA" id="ARBA00023136"/>
    </source>
</evidence>